<evidence type="ECO:0000256" key="3">
    <source>
        <dbReference type="ARBA" id="ARBA00022917"/>
    </source>
</evidence>
<dbReference type="SUPFAM" id="SSF54364">
    <property type="entry name" value="Translation initiation factor IF3, N-terminal domain"/>
    <property type="match status" value="1"/>
</dbReference>
<dbReference type="Gene3D" id="3.30.110.10">
    <property type="entry name" value="Translation initiation factor 3 (IF-3), C-terminal domain"/>
    <property type="match status" value="1"/>
</dbReference>
<accession>A0A382BDT5</accession>
<dbReference type="NCBIfam" id="TIGR00168">
    <property type="entry name" value="infC"/>
    <property type="match status" value="1"/>
</dbReference>
<proteinExistence type="inferred from homology"/>
<dbReference type="PANTHER" id="PTHR10938:SF0">
    <property type="entry name" value="TRANSLATION INITIATION FACTOR IF-3, MITOCHONDRIAL"/>
    <property type="match status" value="1"/>
</dbReference>
<dbReference type="SUPFAM" id="SSF55200">
    <property type="entry name" value="Translation initiation factor IF3, C-terminal domain"/>
    <property type="match status" value="1"/>
</dbReference>
<feature type="domain" description="Translation initiation factor 3 C-terminal" evidence="4">
    <location>
        <begin position="91"/>
        <end position="175"/>
    </location>
</feature>
<reference evidence="6" key="1">
    <citation type="submission" date="2018-05" db="EMBL/GenBank/DDBJ databases">
        <authorList>
            <person name="Lanie J.A."/>
            <person name="Ng W.-L."/>
            <person name="Kazmierczak K.M."/>
            <person name="Andrzejewski T.M."/>
            <person name="Davidsen T.M."/>
            <person name="Wayne K.J."/>
            <person name="Tettelin H."/>
            <person name="Glass J.I."/>
            <person name="Rusch D."/>
            <person name="Podicherti R."/>
            <person name="Tsui H.-C.T."/>
            <person name="Winkler M.E."/>
        </authorList>
    </citation>
    <scope>NUCLEOTIDE SEQUENCE</scope>
</reference>
<dbReference type="AlphaFoldDB" id="A0A382BDT5"/>
<dbReference type="GO" id="GO:0043022">
    <property type="term" value="F:ribosome binding"/>
    <property type="evidence" value="ECO:0007669"/>
    <property type="project" value="TreeGrafter"/>
</dbReference>
<dbReference type="GO" id="GO:0003743">
    <property type="term" value="F:translation initiation factor activity"/>
    <property type="evidence" value="ECO:0007669"/>
    <property type="project" value="UniProtKB-KW"/>
</dbReference>
<dbReference type="InterPro" id="IPR036788">
    <property type="entry name" value="T_IF-3_C_sf"/>
</dbReference>
<gene>
    <name evidence="6" type="ORF">METZ01_LOCUS164286</name>
</gene>
<dbReference type="FunFam" id="3.30.110.10:FF:000001">
    <property type="entry name" value="Translation initiation factor IF-3"/>
    <property type="match status" value="1"/>
</dbReference>
<evidence type="ECO:0000259" key="5">
    <source>
        <dbReference type="Pfam" id="PF05198"/>
    </source>
</evidence>
<dbReference type="Pfam" id="PF00707">
    <property type="entry name" value="IF3_C"/>
    <property type="match status" value="1"/>
</dbReference>
<feature type="domain" description="Translation initiation factor 3 N-terminal" evidence="5">
    <location>
        <begin position="15"/>
        <end position="84"/>
    </location>
</feature>
<sequence length="179" mass="20535">MTLNYRAKKDNSLRTNEQITASEVRVISSNGKQLGIISIREALYHAEDEGFDLVEVSPDAKPPVCKIVDYGKLKYKEQKSKKEAKKKQKTIEVKEIKMRPGIDKHDYEVKIKALSKFISGGNKVKVSLRFRGREMEHQNLGMELLKKLTEEVSEYAKIEIPPKPEGRQIMMVLVPHLNK</sequence>
<keyword evidence="2" id="KW-0396">Initiation factor</keyword>
<dbReference type="GO" id="GO:0032790">
    <property type="term" value="P:ribosome disassembly"/>
    <property type="evidence" value="ECO:0007669"/>
    <property type="project" value="TreeGrafter"/>
</dbReference>
<dbReference type="GO" id="GO:0005829">
    <property type="term" value="C:cytosol"/>
    <property type="evidence" value="ECO:0007669"/>
    <property type="project" value="TreeGrafter"/>
</dbReference>
<organism evidence="6">
    <name type="scientific">marine metagenome</name>
    <dbReference type="NCBI Taxonomy" id="408172"/>
    <lineage>
        <taxon>unclassified sequences</taxon>
        <taxon>metagenomes</taxon>
        <taxon>ecological metagenomes</taxon>
    </lineage>
</organism>
<comment type="similarity">
    <text evidence="1">Belongs to the IF-3 family.</text>
</comment>
<dbReference type="EMBL" id="UINC01029162">
    <property type="protein sequence ID" value="SVB11432.1"/>
    <property type="molecule type" value="Genomic_DNA"/>
</dbReference>
<dbReference type="FunFam" id="3.10.20.80:FF:000001">
    <property type="entry name" value="Translation initiation factor IF-3"/>
    <property type="match status" value="1"/>
</dbReference>
<dbReference type="InterPro" id="IPR019815">
    <property type="entry name" value="Translation_initiation_fac_3_C"/>
</dbReference>
<dbReference type="Pfam" id="PF05198">
    <property type="entry name" value="IF3_N"/>
    <property type="match status" value="1"/>
</dbReference>
<name>A0A382BDT5_9ZZZZ</name>
<dbReference type="HAMAP" id="MF_00080">
    <property type="entry name" value="IF_3"/>
    <property type="match status" value="1"/>
</dbReference>
<evidence type="ECO:0000259" key="4">
    <source>
        <dbReference type="Pfam" id="PF00707"/>
    </source>
</evidence>
<dbReference type="Gene3D" id="3.10.20.80">
    <property type="entry name" value="Translation initiation factor 3 (IF-3), N-terminal domain"/>
    <property type="match status" value="1"/>
</dbReference>
<evidence type="ECO:0000313" key="6">
    <source>
        <dbReference type="EMBL" id="SVB11432.1"/>
    </source>
</evidence>
<dbReference type="PANTHER" id="PTHR10938">
    <property type="entry name" value="TRANSLATION INITIATION FACTOR IF-3"/>
    <property type="match status" value="1"/>
</dbReference>
<protein>
    <recommendedName>
        <fullName evidence="7">Translation initiation factor IF-3</fullName>
    </recommendedName>
</protein>
<keyword evidence="3" id="KW-0648">Protein biosynthesis</keyword>
<evidence type="ECO:0000256" key="2">
    <source>
        <dbReference type="ARBA" id="ARBA00022540"/>
    </source>
</evidence>
<dbReference type="InterPro" id="IPR036787">
    <property type="entry name" value="T_IF-3_N_sf"/>
</dbReference>
<evidence type="ECO:0008006" key="7">
    <source>
        <dbReference type="Google" id="ProtNLM"/>
    </source>
</evidence>
<dbReference type="InterPro" id="IPR001288">
    <property type="entry name" value="Translation_initiation_fac_3"/>
</dbReference>
<dbReference type="GO" id="GO:0016020">
    <property type="term" value="C:membrane"/>
    <property type="evidence" value="ECO:0007669"/>
    <property type="project" value="TreeGrafter"/>
</dbReference>
<evidence type="ECO:0000256" key="1">
    <source>
        <dbReference type="ARBA" id="ARBA00005439"/>
    </source>
</evidence>
<dbReference type="InterPro" id="IPR019814">
    <property type="entry name" value="Translation_initiation_fac_3_N"/>
</dbReference>